<protein>
    <submittedName>
        <fullName evidence="2">Uncharacterized protein</fullName>
    </submittedName>
</protein>
<name>A0A0R3MSG3_9BRAD</name>
<accession>A0A0R3MSG3</accession>
<evidence type="ECO:0000313" key="3">
    <source>
        <dbReference type="Proteomes" id="UP000051660"/>
    </source>
</evidence>
<evidence type="ECO:0000256" key="1">
    <source>
        <dbReference type="SAM" id="MobiDB-lite"/>
    </source>
</evidence>
<reference evidence="2 3" key="1">
    <citation type="submission" date="2014-03" db="EMBL/GenBank/DDBJ databases">
        <title>Bradyrhizobium valentinum sp. nov., isolated from effective nodules of Lupinus mariae-josephae, a lupine endemic of basic-lime soils in Eastern Spain.</title>
        <authorList>
            <person name="Duran D."/>
            <person name="Rey L."/>
            <person name="Navarro A."/>
            <person name="Busquets A."/>
            <person name="Imperial J."/>
            <person name="Ruiz-Argueso T."/>
        </authorList>
    </citation>
    <scope>NUCLEOTIDE SEQUENCE [LARGE SCALE GENOMIC DNA]</scope>
    <source>
        <strain evidence="2 3">CCBAU 23086</strain>
    </source>
</reference>
<dbReference type="RefSeq" id="WP_057859189.1">
    <property type="nucleotide sequence ID" value="NZ_LLYB01000071.1"/>
</dbReference>
<feature type="region of interest" description="Disordered" evidence="1">
    <location>
        <begin position="276"/>
        <end position="302"/>
    </location>
</feature>
<sequence length="319" mass="32127">MAASRARVLGQWNIVVPADRPGTVFGTPVMSGIPETSVGDATAVVFGAGSVRAGTVGIVAMVLTVGATAMVGTAAAELTPRLAISVEPIGMPVRGMPPGVVGDVGVDDAARLLEPAPHMAEVPDVSIKADVGGMPDDDGMVDIVLCGVTVPTATPPPSKVAADPNIVDGAVPMVEHAVLPIAPVDEIGMGLTPGEAISVAPNGMPVPPTGALGTMPSGEVDASEGVGITAACCAKAWPHSKAEAAVIIRKRFMLLSSAVRSARQARGAKLSGYWEAGPEDARKTGKTSSEPTPARGGPARRVQLQLSGKGLLGCRTYQS</sequence>
<organism evidence="2 3">
    <name type="scientific">Bradyrhizobium lablabi</name>
    <dbReference type="NCBI Taxonomy" id="722472"/>
    <lineage>
        <taxon>Bacteria</taxon>
        <taxon>Pseudomonadati</taxon>
        <taxon>Pseudomonadota</taxon>
        <taxon>Alphaproteobacteria</taxon>
        <taxon>Hyphomicrobiales</taxon>
        <taxon>Nitrobacteraceae</taxon>
        <taxon>Bradyrhizobium</taxon>
    </lineage>
</organism>
<dbReference type="EMBL" id="LLYB01000071">
    <property type="protein sequence ID" value="KRR22827.1"/>
    <property type="molecule type" value="Genomic_DNA"/>
</dbReference>
<dbReference type="Proteomes" id="UP000051660">
    <property type="component" value="Unassembled WGS sequence"/>
</dbReference>
<dbReference type="AlphaFoldDB" id="A0A0R3MSG3"/>
<comment type="caution">
    <text evidence="2">The sequence shown here is derived from an EMBL/GenBank/DDBJ whole genome shotgun (WGS) entry which is preliminary data.</text>
</comment>
<dbReference type="OrthoDB" id="8218322at2"/>
<proteinExistence type="predicted"/>
<gene>
    <name evidence="2" type="ORF">CQ14_00560</name>
</gene>
<evidence type="ECO:0000313" key="2">
    <source>
        <dbReference type="EMBL" id="KRR22827.1"/>
    </source>
</evidence>